<name>A0A4R8R2W8_9MYCO</name>
<accession>A0A4R8R2W8</accession>
<dbReference type="EMBL" id="PECC01000027">
    <property type="protein sequence ID" value="TDZ50284.1"/>
    <property type="molecule type" value="Genomic_DNA"/>
</dbReference>
<dbReference type="AlphaFoldDB" id="A0A4R8R2W8"/>
<gene>
    <name evidence="3" type="ORF">CCUG63697_01788</name>
</gene>
<evidence type="ECO:0000313" key="4">
    <source>
        <dbReference type="Proteomes" id="UP000295165"/>
    </source>
</evidence>
<keyword evidence="4" id="KW-1185">Reference proteome</keyword>
<evidence type="ECO:0008006" key="5">
    <source>
        <dbReference type="Google" id="ProtNLM"/>
    </source>
</evidence>
<keyword evidence="2" id="KW-1133">Transmembrane helix</keyword>
<feature type="transmembrane region" description="Helical" evidence="2">
    <location>
        <begin position="179"/>
        <end position="201"/>
    </location>
</feature>
<feature type="region of interest" description="Disordered" evidence="1">
    <location>
        <begin position="1"/>
        <end position="62"/>
    </location>
</feature>
<evidence type="ECO:0000256" key="2">
    <source>
        <dbReference type="SAM" id="Phobius"/>
    </source>
</evidence>
<comment type="caution">
    <text evidence="3">The sequence shown here is derived from an EMBL/GenBank/DDBJ whole genome shotgun (WGS) entry which is preliminary data.</text>
</comment>
<feature type="compositionally biased region" description="Polar residues" evidence="1">
    <location>
        <begin position="1"/>
        <end position="23"/>
    </location>
</feature>
<proteinExistence type="predicted"/>
<protein>
    <recommendedName>
        <fullName evidence="5">Transmembrane protein</fullName>
    </recommendedName>
</protein>
<sequence length="213" mass="23402">MRRKSVGSTANSRGLHRCTSQHQPAKGNREVDVATRTSGLGLDYTPSGSSSGRGGGGAPGTRCVAQPIHSRMCRTAALNLLNNEAVGRHDWHRSRHGPLPPTARASSRRMLVAVPICMVFVFFGVSMFQHPDTCDGRPMSQWDRCQHYGRAHERLLTGSETSVPTVGYDRDSQITYKRIMASGGIGLGAAAWVMAVIWLRGKTLDWRARRRSF</sequence>
<reference evidence="3 4" key="1">
    <citation type="journal article" date="2019" name="Sci. Rep.">
        <title>Extended insight into the Mycobacterium chelonae-abscessus complex through whole genome sequencing of Mycobacterium salmoniphilum outbreak and Mycobacterium salmoniphilum-like strains.</title>
        <authorList>
            <person name="Behra P.R.K."/>
            <person name="Das S."/>
            <person name="Pettersson B.M.F."/>
            <person name="Shirreff L."/>
            <person name="DuCote T."/>
            <person name="Jacobsson K.G."/>
            <person name="Ennis D.G."/>
            <person name="Kirsebom L.A."/>
        </authorList>
    </citation>
    <scope>NUCLEOTIDE SEQUENCE [LARGE SCALE GENOMIC DNA]</scope>
    <source>
        <strain evidence="3 4">CCUG 63697</strain>
    </source>
</reference>
<evidence type="ECO:0000256" key="1">
    <source>
        <dbReference type="SAM" id="MobiDB-lite"/>
    </source>
</evidence>
<evidence type="ECO:0000313" key="3">
    <source>
        <dbReference type="EMBL" id="TDZ50284.1"/>
    </source>
</evidence>
<organism evidence="3 4">
    <name type="scientific">Mycobacteroides franklinii</name>
    <dbReference type="NCBI Taxonomy" id="948102"/>
    <lineage>
        <taxon>Bacteria</taxon>
        <taxon>Bacillati</taxon>
        <taxon>Actinomycetota</taxon>
        <taxon>Actinomycetes</taxon>
        <taxon>Mycobacteriales</taxon>
        <taxon>Mycobacteriaceae</taxon>
        <taxon>Mycobacteroides</taxon>
    </lineage>
</organism>
<dbReference type="Proteomes" id="UP000295165">
    <property type="component" value="Unassembled WGS sequence"/>
</dbReference>
<keyword evidence="2" id="KW-0812">Transmembrane</keyword>
<feature type="transmembrane region" description="Helical" evidence="2">
    <location>
        <begin position="110"/>
        <end position="129"/>
    </location>
</feature>
<keyword evidence="2" id="KW-0472">Membrane</keyword>